<dbReference type="SUPFAM" id="SSF53756">
    <property type="entry name" value="UDP-Glycosyltransferase/glycogen phosphorylase"/>
    <property type="match status" value="1"/>
</dbReference>
<comment type="caution">
    <text evidence="3">The sequence shown here is derived from an EMBL/GenBank/DDBJ whole genome shotgun (WGS) entry which is preliminary data.</text>
</comment>
<dbReference type="RefSeq" id="WP_345532106.1">
    <property type="nucleotide sequence ID" value="NZ_BAABLD010000007.1"/>
</dbReference>
<evidence type="ECO:0000313" key="3">
    <source>
        <dbReference type="EMBL" id="GAA5162550.1"/>
    </source>
</evidence>
<feature type="domain" description="Glycosyl transferase family 1" evidence="1">
    <location>
        <begin position="198"/>
        <end position="362"/>
    </location>
</feature>
<proteinExistence type="predicted"/>
<dbReference type="PANTHER" id="PTHR12526">
    <property type="entry name" value="GLYCOSYLTRANSFERASE"/>
    <property type="match status" value="1"/>
</dbReference>
<feature type="domain" description="Glycosyltransferase subfamily 4-like N-terminal" evidence="2">
    <location>
        <begin position="17"/>
        <end position="188"/>
    </location>
</feature>
<dbReference type="Pfam" id="PF00534">
    <property type="entry name" value="Glycos_transf_1"/>
    <property type="match status" value="1"/>
</dbReference>
<sequence length="390" mass="43403">MANPIRLAIVRSRYNPFGGAERFVERTLSALESHAINVTLIARRWDGDTSAKNAAGWRLLKCDPFHIGRVWRDRSFARGVQKLMASERFDLVQSHERIPGCDIFRAGDGVHATWLSLRARTLSSFGRWLQSRSPWHNYTLAAEDAMFRDRRLRAVICNSGMVRDDLARRYPKLAARLHVLHNGVDLERFHLGLRARHRQTLREQMGVSDATRVILYVGSGYERKGVGVLLKALARPELADAQLWVVGKDKAQQKFEALAHKLGVRERVRFEGPQQDVVRYLGAADVFALPTLYDPMPNAAMEALASGLPTLTSMSCGTAELVRALECGEVTDALDAPAVAAGLKRLLDIACSNRGEEIRAQARESVSHLSLAVMAEKQLALYGQLLSAES</sequence>
<evidence type="ECO:0000259" key="2">
    <source>
        <dbReference type="Pfam" id="PF13439"/>
    </source>
</evidence>
<protein>
    <submittedName>
        <fullName evidence="3">Glycosyltransferase family 4 protein</fullName>
    </submittedName>
</protein>
<accession>A0ABP9QJA1</accession>
<name>A0ABP9QJA1_9RHOO</name>
<dbReference type="CDD" id="cd03801">
    <property type="entry name" value="GT4_PimA-like"/>
    <property type="match status" value="1"/>
</dbReference>
<gene>
    <name evidence="3" type="ORF">GCM10025770_13380</name>
</gene>
<organism evidence="3 4">
    <name type="scientific">Viridibacterium curvum</name>
    <dbReference type="NCBI Taxonomy" id="1101404"/>
    <lineage>
        <taxon>Bacteria</taxon>
        <taxon>Pseudomonadati</taxon>
        <taxon>Pseudomonadota</taxon>
        <taxon>Betaproteobacteria</taxon>
        <taxon>Rhodocyclales</taxon>
        <taxon>Rhodocyclaceae</taxon>
        <taxon>Viridibacterium</taxon>
    </lineage>
</organism>
<dbReference type="EMBL" id="BAABLD010000007">
    <property type="protein sequence ID" value="GAA5162550.1"/>
    <property type="molecule type" value="Genomic_DNA"/>
</dbReference>
<evidence type="ECO:0000313" key="4">
    <source>
        <dbReference type="Proteomes" id="UP001500547"/>
    </source>
</evidence>
<dbReference type="Gene3D" id="3.40.50.2000">
    <property type="entry name" value="Glycogen Phosphorylase B"/>
    <property type="match status" value="2"/>
</dbReference>
<dbReference type="Pfam" id="PF13439">
    <property type="entry name" value="Glyco_transf_4"/>
    <property type="match status" value="1"/>
</dbReference>
<dbReference type="InterPro" id="IPR001296">
    <property type="entry name" value="Glyco_trans_1"/>
</dbReference>
<reference evidence="4" key="1">
    <citation type="journal article" date="2019" name="Int. J. Syst. Evol. Microbiol.">
        <title>The Global Catalogue of Microorganisms (GCM) 10K type strain sequencing project: providing services to taxonomists for standard genome sequencing and annotation.</title>
        <authorList>
            <consortium name="The Broad Institute Genomics Platform"/>
            <consortium name="The Broad Institute Genome Sequencing Center for Infectious Disease"/>
            <person name="Wu L."/>
            <person name="Ma J."/>
        </authorList>
    </citation>
    <scope>NUCLEOTIDE SEQUENCE [LARGE SCALE GENOMIC DNA]</scope>
    <source>
        <strain evidence="4">JCM 18715</strain>
    </source>
</reference>
<dbReference type="InterPro" id="IPR028098">
    <property type="entry name" value="Glyco_trans_4-like_N"/>
</dbReference>
<dbReference type="Proteomes" id="UP001500547">
    <property type="component" value="Unassembled WGS sequence"/>
</dbReference>
<keyword evidence="4" id="KW-1185">Reference proteome</keyword>
<evidence type="ECO:0000259" key="1">
    <source>
        <dbReference type="Pfam" id="PF00534"/>
    </source>
</evidence>